<dbReference type="InterPro" id="IPR001478">
    <property type="entry name" value="PDZ"/>
</dbReference>
<sequence>MQKAPGISVLDSADIEVTDSHLPHAIVVEHLAQHCRSETLGMSTAPRPVILDKASCAWKPTQASSWFSVELLRGPAGFGLILSGCRDGAGNAPLAVRGLLKDGAAQCCSHLQVGNLVLHISGESGQGLTCAQVMEWILAGGPRLHLGLRQPPRKPEELRGP</sequence>
<dbReference type="PANTHER" id="PTHR47646">
    <property type="entry name" value="PDZ DOMAIN-CONTAINING PROTEIN MAGIX"/>
    <property type="match status" value="1"/>
</dbReference>
<keyword evidence="2" id="KW-1185">Reference proteome</keyword>
<dbReference type="RefSeq" id="XP_021105613.1">
    <property type="nucleotide sequence ID" value="XM_021249954.1"/>
</dbReference>
<evidence type="ECO:0000313" key="3">
    <source>
        <dbReference type="RefSeq" id="XP_021105613.1"/>
    </source>
</evidence>
<dbReference type="CTD" id="79917"/>
<feature type="domain" description="PDZ" evidence="1">
    <location>
        <begin position="68"/>
        <end position="152"/>
    </location>
</feature>
<dbReference type="PROSITE" id="PS50106">
    <property type="entry name" value="PDZ"/>
    <property type="match status" value="1"/>
</dbReference>
<name>A0AAX6SC18_HETGA</name>
<proteinExistence type="predicted"/>
<dbReference type="InterPro" id="IPR030031">
    <property type="entry name" value="MAGIX"/>
</dbReference>
<dbReference type="SUPFAM" id="SSF50156">
    <property type="entry name" value="PDZ domain-like"/>
    <property type="match status" value="1"/>
</dbReference>
<reference evidence="3" key="1">
    <citation type="submission" date="2025-08" db="UniProtKB">
        <authorList>
            <consortium name="RefSeq"/>
        </authorList>
    </citation>
    <scope>IDENTIFICATION</scope>
</reference>
<dbReference type="Gene3D" id="2.30.42.10">
    <property type="match status" value="1"/>
</dbReference>
<dbReference type="SMART" id="SM00228">
    <property type="entry name" value="PDZ"/>
    <property type="match status" value="1"/>
</dbReference>
<organism evidence="2 3">
    <name type="scientific">Heterocephalus glaber</name>
    <name type="common">Naked mole rat</name>
    <dbReference type="NCBI Taxonomy" id="10181"/>
    <lineage>
        <taxon>Eukaryota</taxon>
        <taxon>Metazoa</taxon>
        <taxon>Chordata</taxon>
        <taxon>Craniata</taxon>
        <taxon>Vertebrata</taxon>
        <taxon>Euteleostomi</taxon>
        <taxon>Mammalia</taxon>
        <taxon>Eutheria</taxon>
        <taxon>Euarchontoglires</taxon>
        <taxon>Glires</taxon>
        <taxon>Rodentia</taxon>
        <taxon>Hystricomorpha</taxon>
        <taxon>Bathyergidae</taxon>
        <taxon>Heterocephalus</taxon>
    </lineage>
</organism>
<gene>
    <name evidence="3" type="primary">Magix</name>
</gene>
<evidence type="ECO:0000259" key="1">
    <source>
        <dbReference type="PROSITE" id="PS50106"/>
    </source>
</evidence>
<dbReference type="GeneID" id="101704360"/>
<protein>
    <submittedName>
        <fullName evidence="3">PDZ domain-containing protein MAGIX isoform X1</fullName>
    </submittedName>
</protein>
<accession>A0AAX6SC18</accession>
<dbReference type="AlphaFoldDB" id="A0AAX6SC18"/>
<dbReference type="PANTHER" id="PTHR47646:SF1">
    <property type="entry name" value="PDZ DOMAIN-CONTAINING PROTEIN MAGIX"/>
    <property type="match status" value="1"/>
</dbReference>
<dbReference type="InterPro" id="IPR036034">
    <property type="entry name" value="PDZ_sf"/>
</dbReference>
<evidence type="ECO:0000313" key="2">
    <source>
        <dbReference type="Proteomes" id="UP000694906"/>
    </source>
</evidence>
<dbReference type="Proteomes" id="UP000694906">
    <property type="component" value="Unplaced"/>
</dbReference>